<dbReference type="Proteomes" id="UP000441925">
    <property type="component" value="Unassembled WGS sequence"/>
</dbReference>
<dbReference type="AlphaFoldDB" id="A0A6N7VFV8"/>
<gene>
    <name evidence="1" type="ORF">FYJ26_04985</name>
</gene>
<sequence length="309" mass="33869">MNKKNDRKLMILSILVAIIMWAFVMTSTNPSLSKTIRSVPLTIKNQEQIQEQGYAIVGKDEVSSVNVRVEGARSDLIGLSSEDLIASVDLGSASEGIKTVNVKVNGPSGIRVESITPSNINFKIEKIVEKKLPVDIKIDDKIKDSKIIEVAEQSPTEVSVKGLRKNVDKVEKILLKVKDEKVLDGKIHDIGIIPVDKDGNLVEKVELSQNDVSISFDVLASKEVDVKLDTVGSLPNNMQIKEEDINPQKVVIKGEAAVVEKINSISTKKINLSEISDKNFEKSVELEIPNGISLNDNDGYVNVSFKVGK</sequence>
<dbReference type="InterPro" id="IPR012505">
    <property type="entry name" value="YbbR"/>
</dbReference>
<name>A0A6N7VFV8_9FIRM</name>
<dbReference type="RefSeq" id="WP_154540252.1">
    <property type="nucleotide sequence ID" value="NZ_JAXDSU010000072.1"/>
</dbReference>
<reference evidence="1 2" key="1">
    <citation type="submission" date="2019-08" db="EMBL/GenBank/DDBJ databases">
        <title>In-depth cultivation of the pig gut microbiome towards novel bacterial diversity and tailored functional studies.</title>
        <authorList>
            <person name="Wylensek D."/>
            <person name="Hitch T.C.A."/>
            <person name="Clavel T."/>
        </authorList>
    </citation>
    <scope>NUCLEOTIDE SEQUENCE [LARGE SCALE GENOMIC DNA]</scope>
    <source>
        <strain evidence="1 2">WCA-380-WT-2B</strain>
    </source>
</reference>
<dbReference type="Gene3D" id="2.170.120.30">
    <property type="match status" value="1"/>
</dbReference>
<organism evidence="1 2">
    <name type="scientific">Anaerococcus porci</name>
    <dbReference type="NCBI Taxonomy" id="2652269"/>
    <lineage>
        <taxon>Bacteria</taxon>
        <taxon>Bacillati</taxon>
        <taxon>Bacillota</taxon>
        <taxon>Tissierellia</taxon>
        <taxon>Tissierellales</taxon>
        <taxon>Peptoniphilaceae</taxon>
        <taxon>Anaerococcus</taxon>
    </lineage>
</organism>
<dbReference type="PANTHER" id="PTHR37804">
    <property type="entry name" value="CDAA REGULATORY PROTEIN CDAR"/>
    <property type="match status" value="1"/>
</dbReference>
<dbReference type="CDD" id="cd20206">
    <property type="entry name" value="YbbR"/>
    <property type="match status" value="1"/>
</dbReference>
<protein>
    <recommendedName>
        <fullName evidence="3">YbbR-like protein</fullName>
    </recommendedName>
</protein>
<evidence type="ECO:0008006" key="3">
    <source>
        <dbReference type="Google" id="ProtNLM"/>
    </source>
</evidence>
<dbReference type="Gene3D" id="2.170.120.40">
    <property type="entry name" value="YbbR-like domain"/>
    <property type="match status" value="1"/>
</dbReference>
<dbReference type="EMBL" id="VULQ01000005">
    <property type="protein sequence ID" value="MSS77771.1"/>
    <property type="molecule type" value="Genomic_DNA"/>
</dbReference>
<proteinExistence type="predicted"/>
<evidence type="ECO:0000313" key="1">
    <source>
        <dbReference type="EMBL" id="MSS77771.1"/>
    </source>
</evidence>
<evidence type="ECO:0000313" key="2">
    <source>
        <dbReference type="Proteomes" id="UP000441925"/>
    </source>
</evidence>
<keyword evidence="2" id="KW-1185">Reference proteome</keyword>
<dbReference type="Pfam" id="PF07949">
    <property type="entry name" value="YbbR"/>
    <property type="match status" value="2"/>
</dbReference>
<comment type="caution">
    <text evidence="1">The sequence shown here is derived from an EMBL/GenBank/DDBJ whole genome shotgun (WGS) entry which is preliminary data.</text>
</comment>
<dbReference type="InterPro" id="IPR053154">
    <property type="entry name" value="c-di-AMP_regulator"/>
</dbReference>
<accession>A0A6N7VFV8</accession>
<dbReference type="PANTHER" id="PTHR37804:SF1">
    <property type="entry name" value="CDAA REGULATORY PROTEIN CDAR"/>
    <property type="match status" value="1"/>
</dbReference>